<proteinExistence type="inferred from homology"/>
<sequence>MDVSVFSQHLSWIRETAAMRRILITGASGFVGANLARTLLASGHEVHLLLREHHLDWRLQDIRKHVSVTRADLRDADLLFRAVKQIRPEWIFHLAAYGAYSFQTNIQQTFETNLLGTANLVQACLETGFEVLVNTGSSSEYGFKDHAPSEGDLPEPNSYYAVSKVSATMFCRYTAESKEVRIPTLRLYSAYGPYEEPKRLMPTLIRCGLEKKFPPLVNPETARDYVYIDDVVHAYILVAQTSGREFGAIYNVGTGRETKLSEVVKIARDVLDIPGEPQWGSMESRIWDTSTWVADNRKIRDELGWHPKYSFEQGFRLMVRWFEENPKMLNANHVLSCQDRK</sequence>
<feature type="domain" description="NAD-dependent epimerase/dehydratase" evidence="2">
    <location>
        <begin position="22"/>
        <end position="253"/>
    </location>
</feature>
<dbReference type="KEGG" id="dti:Desti_0144"/>
<dbReference type="InterPro" id="IPR036291">
    <property type="entry name" value="NAD(P)-bd_dom_sf"/>
</dbReference>
<evidence type="ECO:0000256" key="1">
    <source>
        <dbReference type="ARBA" id="ARBA00007637"/>
    </source>
</evidence>
<dbReference type="RefSeq" id="WP_014808049.1">
    <property type="nucleotide sequence ID" value="NC_018025.1"/>
</dbReference>
<dbReference type="HOGENOM" id="CLU_007383_1_7_7"/>
<dbReference type="Pfam" id="PF01370">
    <property type="entry name" value="Epimerase"/>
    <property type="match status" value="1"/>
</dbReference>
<dbReference type="InterPro" id="IPR001509">
    <property type="entry name" value="Epimerase_deHydtase"/>
</dbReference>
<dbReference type="STRING" id="706587.Desti_0144"/>
<evidence type="ECO:0000259" key="2">
    <source>
        <dbReference type="Pfam" id="PF01370"/>
    </source>
</evidence>
<dbReference type="Proteomes" id="UP000006055">
    <property type="component" value="Chromosome"/>
</dbReference>
<gene>
    <name evidence="3" type="ordered locus">Desti_0144</name>
</gene>
<dbReference type="eggNOG" id="COG0451">
    <property type="taxonomic scope" value="Bacteria"/>
</dbReference>
<organism evidence="3 4">
    <name type="scientific">Desulfomonile tiedjei (strain ATCC 49306 / DSM 6799 / DCB-1)</name>
    <dbReference type="NCBI Taxonomy" id="706587"/>
    <lineage>
        <taxon>Bacteria</taxon>
        <taxon>Pseudomonadati</taxon>
        <taxon>Thermodesulfobacteriota</taxon>
        <taxon>Desulfomonilia</taxon>
        <taxon>Desulfomonilales</taxon>
        <taxon>Desulfomonilaceae</taxon>
        <taxon>Desulfomonile</taxon>
    </lineage>
</organism>
<dbReference type="SUPFAM" id="SSF51735">
    <property type="entry name" value="NAD(P)-binding Rossmann-fold domains"/>
    <property type="match status" value="1"/>
</dbReference>
<dbReference type="EMBL" id="CP003360">
    <property type="protein sequence ID" value="AFM22890.1"/>
    <property type="molecule type" value="Genomic_DNA"/>
</dbReference>
<dbReference type="Gene3D" id="3.40.50.720">
    <property type="entry name" value="NAD(P)-binding Rossmann-like Domain"/>
    <property type="match status" value="1"/>
</dbReference>
<comment type="similarity">
    <text evidence="1">Belongs to the NAD(P)-dependent epimerase/dehydratase family.</text>
</comment>
<name>I4BZZ9_DESTA</name>
<keyword evidence="4" id="KW-1185">Reference proteome</keyword>
<evidence type="ECO:0000313" key="4">
    <source>
        <dbReference type="Proteomes" id="UP000006055"/>
    </source>
</evidence>
<evidence type="ECO:0000313" key="3">
    <source>
        <dbReference type="EMBL" id="AFM22890.1"/>
    </source>
</evidence>
<dbReference type="PRINTS" id="PR01713">
    <property type="entry name" value="NUCEPIMERASE"/>
</dbReference>
<dbReference type="OrthoDB" id="9801785at2"/>
<accession>I4BZZ9</accession>
<dbReference type="PANTHER" id="PTHR43000">
    <property type="entry name" value="DTDP-D-GLUCOSE 4,6-DEHYDRATASE-RELATED"/>
    <property type="match status" value="1"/>
</dbReference>
<protein>
    <submittedName>
        <fullName evidence="3">Nucleoside-diphosphate-sugar epimerase</fullName>
    </submittedName>
</protein>
<dbReference type="AlphaFoldDB" id="I4BZZ9"/>
<reference evidence="4" key="1">
    <citation type="submission" date="2012-06" db="EMBL/GenBank/DDBJ databases">
        <title>Complete sequence of chromosome of Desulfomonile tiedjei DSM 6799.</title>
        <authorList>
            <person name="Lucas S."/>
            <person name="Copeland A."/>
            <person name="Lapidus A."/>
            <person name="Glavina del Rio T."/>
            <person name="Dalin E."/>
            <person name="Tice H."/>
            <person name="Bruce D."/>
            <person name="Goodwin L."/>
            <person name="Pitluck S."/>
            <person name="Peters L."/>
            <person name="Ovchinnikova G."/>
            <person name="Zeytun A."/>
            <person name="Lu M."/>
            <person name="Kyrpides N."/>
            <person name="Mavromatis K."/>
            <person name="Ivanova N."/>
            <person name="Brettin T."/>
            <person name="Detter J.C."/>
            <person name="Han C."/>
            <person name="Larimer F."/>
            <person name="Land M."/>
            <person name="Hauser L."/>
            <person name="Markowitz V."/>
            <person name="Cheng J.-F."/>
            <person name="Hugenholtz P."/>
            <person name="Woyke T."/>
            <person name="Wu D."/>
            <person name="Spring S."/>
            <person name="Schroeder M."/>
            <person name="Brambilla E."/>
            <person name="Klenk H.-P."/>
            <person name="Eisen J.A."/>
        </authorList>
    </citation>
    <scope>NUCLEOTIDE SEQUENCE [LARGE SCALE GENOMIC DNA]</scope>
    <source>
        <strain evidence="4">ATCC 49306 / DSM 6799 / DCB-1</strain>
    </source>
</reference>